<evidence type="ECO:0000256" key="7">
    <source>
        <dbReference type="SAM" id="Phobius"/>
    </source>
</evidence>
<dbReference type="Gene3D" id="1.20.1250.20">
    <property type="entry name" value="MFS general substrate transporter like domains"/>
    <property type="match status" value="1"/>
</dbReference>
<keyword evidence="6 7" id="KW-0472">Membrane</keyword>
<comment type="caution">
    <text evidence="9">The sequence shown here is derived from an EMBL/GenBank/DDBJ whole genome shotgun (WGS) entry which is preliminary data.</text>
</comment>
<dbReference type="Proteomes" id="UP000542674">
    <property type="component" value="Unassembled WGS sequence"/>
</dbReference>
<dbReference type="RefSeq" id="WP_184671396.1">
    <property type="nucleotide sequence ID" value="NZ_BAABAI010000037.1"/>
</dbReference>
<evidence type="ECO:0000259" key="8">
    <source>
        <dbReference type="PROSITE" id="PS50850"/>
    </source>
</evidence>
<protein>
    <submittedName>
        <fullName evidence="9">ENTS family enterobactin (Siderophore) exporter</fullName>
    </submittedName>
</protein>
<feature type="transmembrane region" description="Helical" evidence="7">
    <location>
        <begin position="225"/>
        <end position="246"/>
    </location>
</feature>
<dbReference type="InterPro" id="IPR010290">
    <property type="entry name" value="TM_effector"/>
</dbReference>
<evidence type="ECO:0000256" key="5">
    <source>
        <dbReference type="ARBA" id="ARBA00022989"/>
    </source>
</evidence>
<dbReference type="EMBL" id="JACHJS010000001">
    <property type="protein sequence ID" value="MBB4967029.1"/>
    <property type="molecule type" value="Genomic_DNA"/>
</dbReference>
<reference evidence="9 10" key="1">
    <citation type="submission" date="2020-08" db="EMBL/GenBank/DDBJ databases">
        <title>Sequencing the genomes of 1000 actinobacteria strains.</title>
        <authorList>
            <person name="Klenk H.-P."/>
        </authorList>
    </citation>
    <scope>NUCLEOTIDE SEQUENCE [LARGE SCALE GENOMIC DNA]</scope>
    <source>
        <strain evidence="9 10">DSM 45084</strain>
    </source>
</reference>
<feature type="transmembrane region" description="Helical" evidence="7">
    <location>
        <begin position="88"/>
        <end position="105"/>
    </location>
</feature>
<feature type="transmembrane region" description="Helical" evidence="7">
    <location>
        <begin position="144"/>
        <end position="169"/>
    </location>
</feature>
<feature type="transmembrane region" description="Helical" evidence="7">
    <location>
        <begin position="111"/>
        <end position="132"/>
    </location>
</feature>
<feature type="transmembrane region" description="Helical" evidence="7">
    <location>
        <begin position="56"/>
        <end position="76"/>
    </location>
</feature>
<feature type="transmembrane region" description="Helical" evidence="7">
    <location>
        <begin position="291"/>
        <end position="314"/>
    </location>
</feature>
<dbReference type="PANTHER" id="PTHR23513:SF9">
    <property type="entry name" value="ENTEROBACTIN EXPORTER ENTS"/>
    <property type="match status" value="1"/>
</dbReference>
<dbReference type="InterPro" id="IPR036259">
    <property type="entry name" value="MFS_trans_sf"/>
</dbReference>
<evidence type="ECO:0000256" key="3">
    <source>
        <dbReference type="ARBA" id="ARBA00022475"/>
    </source>
</evidence>
<keyword evidence="4 7" id="KW-0812">Transmembrane</keyword>
<gene>
    <name evidence="9" type="ORF">F4559_004388</name>
</gene>
<feature type="transmembrane region" description="Helical" evidence="7">
    <location>
        <begin position="258"/>
        <end position="279"/>
    </location>
</feature>
<comment type="subcellular location">
    <subcellularLocation>
        <location evidence="1">Cell inner membrane</location>
        <topology evidence="1">Multi-pass membrane protein</topology>
    </subcellularLocation>
</comment>
<evidence type="ECO:0000313" key="9">
    <source>
        <dbReference type="EMBL" id="MBB4967029.1"/>
    </source>
</evidence>
<dbReference type="PANTHER" id="PTHR23513">
    <property type="entry name" value="INTEGRAL MEMBRANE EFFLUX PROTEIN-RELATED"/>
    <property type="match status" value="1"/>
</dbReference>
<organism evidence="9 10">
    <name type="scientific">Saccharothrix violaceirubra</name>
    <dbReference type="NCBI Taxonomy" id="413306"/>
    <lineage>
        <taxon>Bacteria</taxon>
        <taxon>Bacillati</taxon>
        <taxon>Actinomycetota</taxon>
        <taxon>Actinomycetes</taxon>
        <taxon>Pseudonocardiales</taxon>
        <taxon>Pseudonocardiaceae</taxon>
        <taxon>Saccharothrix</taxon>
    </lineage>
</organism>
<dbReference type="GO" id="GO:0005886">
    <property type="term" value="C:plasma membrane"/>
    <property type="evidence" value="ECO:0007669"/>
    <property type="project" value="UniProtKB-SubCell"/>
</dbReference>
<feature type="domain" description="Major facilitator superfamily (MFS) profile" evidence="8">
    <location>
        <begin position="1"/>
        <end position="198"/>
    </location>
</feature>
<name>A0A7W7T5M8_9PSEU</name>
<keyword evidence="10" id="KW-1185">Reference proteome</keyword>
<sequence>MRLGDLVVDVTPLRESREFRFLFAARLVSLLGFGLTTVAIPVQIYGLTGSSLQVSLVSVVIMVPMLVGTLAGGILADRMDRRKLIVPARGSAVAVFALLAVNTTFEHPQLWLIYLCAAVNSVLNGLSATALMAATPAIVGRARLAAAGALMAITAELGAIIGPSLGGVLTAGLGLAWNYGLTAVATLLTTLLVSRIRSLPPTGQPEESPLRSVVEGLRFVGRSRVIAGLLLIDFCVALFTVPFALFPELAERVFAGGPGIVGVLYAAPAVGAMIAAAASGWTDRVKHTGRYLVAATIACGVAVGGFGLSGGVLWSALVWLALLGAADTISEILRRALLQHNTPDHLQGRISALWLAQTNVAPALGSVEAGVLARLLGPVTAIAVGGALCVVTSAGVGAAMPALRESSLQDPSADELAEQS</sequence>
<feature type="transmembrane region" description="Helical" evidence="7">
    <location>
        <begin position="21"/>
        <end position="44"/>
    </location>
</feature>
<dbReference type="CDD" id="cd06173">
    <property type="entry name" value="MFS_MefA_like"/>
    <property type="match status" value="1"/>
</dbReference>
<feature type="transmembrane region" description="Helical" evidence="7">
    <location>
        <begin position="375"/>
        <end position="399"/>
    </location>
</feature>
<dbReference type="NCBIfam" id="NF007792">
    <property type="entry name" value="PRK10489.1"/>
    <property type="match status" value="1"/>
</dbReference>
<feature type="transmembrane region" description="Helical" evidence="7">
    <location>
        <begin position="175"/>
        <end position="193"/>
    </location>
</feature>
<dbReference type="SUPFAM" id="SSF103473">
    <property type="entry name" value="MFS general substrate transporter"/>
    <property type="match status" value="1"/>
</dbReference>
<accession>A0A7W7T5M8</accession>
<dbReference type="PROSITE" id="PS50850">
    <property type="entry name" value="MFS"/>
    <property type="match status" value="1"/>
</dbReference>
<keyword evidence="2" id="KW-0813">Transport</keyword>
<evidence type="ECO:0000256" key="4">
    <source>
        <dbReference type="ARBA" id="ARBA00022692"/>
    </source>
</evidence>
<keyword evidence="3" id="KW-1003">Cell membrane</keyword>
<evidence type="ECO:0000256" key="2">
    <source>
        <dbReference type="ARBA" id="ARBA00022448"/>
    </source>
</evidence>
<evidence type="ECO:0000313" key="10">
    <source>
        <dbReference type="Proteomes" id="UP000542674"/>
    </source>
</evidence>
<dbReference type="InterPro" id="IPR020846">
    <property type="entry name" value="MFS_dom"/>
</dbReference>
<dbReference type="GO" id="GO:0022857">
    <property type="term" value="F:transmembrane transporter activity"/>
    <property type="evidence" value="ECO:0007669"/>
    <property type="project" value="InterPro"/>
</dbReference>
<dbReference type="AlphaFoldDB" id="A0A7W7T5M8"/>
<keyword evidence="5 7" id="KW-1133">Transmembrane helix</keyword>
<evidence type="ECO:0000256" key="1">
    <source>
        <dbReference type="ARBA" id="ARBA00004429"/>
    </source>
</evidence>
<dbReference type="Pfam" id="PF05977">
    <property type="entry name" value="MFS_3"/>
    <property type="match status" value="1"/>
</dbReference>
<proteinExistence type="predicted"/>
<evidence type="ECO:0000256" key="6">
    <source>
        <dbReference type="ARBA" id="ARBA00023136"/>
    </source>
</evidence>